<evidence type="ECO:0000313" key="6">
    <source>
        <dbReference type="Proteomes" id="UP000078542"/>
    </source>
</evidence>
<keyword evidence="6" id="KW-1185">Reference proteome</keyword>
<dbReference type="GO" id="GO:0120330">
    <property type="term" value="C:rixosome complex"/>
    <property type="evidence" value="ECO:0007669"/>
    <property type="project" value="TreeGrafter"/>
</dbReference>
<dbReference type="PANTHER" id="PTHR18763">
    <property type="entry name" value="WD-REPEAT PROTEIN 18"/>
    <property type="match status" value="1"/>
</dbReference>
<dbReference type="Gene3D" id="2.130.10.10">
    <property type="entry name" value="YVTN repeat-like/Quinoprotein amine dehydrogenase"/>
    <property type="match status" value="2"/>
</dbReference>
<feature type="repeat" description="WD" evidence="3">
    <location>
        <begin position="268"/>
        <end position="309"/>
    </location>
</feature>
<evidence type="ECO:0000256" key="3">
    <source>
        <dbReference type="PROSITE-ProRule" id="PRU00221"/>
    </source>
</evidence>
<dbReference type="InterPro" id="IPR036322">
    <property type="entry name" value="WD40_repeat_dom_sf"/>
</dbReference>
<organism evidence="5 6">
    <name type="scientific">Cyphomyrmex costatus</name>
    <dbReference type="NCBI Taxonomy" id="456900"/>
    <lineage>
        <taxon>Eukaryota</taxon>
        <taxon>Metazoa</taxon>
        <taxon>Ecdysozoa</taxon>
        <taxon>Arthropoda</taxon>
        <taxon>Hexapoda</taxon>
        <taxon>Insecta</taxon>
        <taxon>Pterygota</taxon>
        <taxon>Neoptera</taxon>
        <taxon>Endopterygota</taxon>
        <taxon>Hymenoptera</taxon>
        <taxon>Apocrita</taxon>
        <taxon>Aculeata</taxon>
        <taxon>Formicoidea</taxon>
        <taxon>Formicidae</taxon>
        <taxon>Myrmicinae</taxon>
        <taxon>Cyphomyrmex</taxon>
    </lineage>
</organism>
<dbReference type="EMBL" id="KQ977394">
    <property type="protein sequence ID" value="KYN03063.1"/>
    <property type="molecule type" value="Genomic_DNA"/>
</dbReference>
<dbReference type="PANTHER" id="PTHR18763:SF0">
    <property type="entry name" value="WD REPEAT-CONTAINING PROTEIN 18"/>
    <property type="match status" value="1"/>
</dbReference>
<dbReference type="InterPro" id="IPR019775">
    <property type="entry name" value="WD40_repeat_CS"/>
</dbReference>
<dbReference type="InterPro" id="IPR045227">
    <property type="entry name" value="WDR18/Ipi3/RID3"/>
</dbReference>
<gene>
    <name evidence="5" type="ORF">ALC62_06158</name>
</gene>
<feature type="coiled-coil region" evidence="4">
    <location>
        <begin position="383"/>
        <end position="410"/>
    </location>
</feature>
<dbReference type="GO" id="GO:0005656">
    <property type="term" value="C:nuclear pre-replicative complex"/>
    <property type="evidence" value="ECO:0007669"/>
    <property type="project" value="TreeGrafter"/>
</dbReference>
<dbReference type="Proteomes" id="UP000078542">
    <property type="component" value="Unassembled WGS sequence"/>
</dbReference>
<dbReference type="PROSITE" id="PS00678">
    <property type="entry name" value="WD_REPEATS_1"/>
    <property type="match status" value="1"/>
</dbReference>
<dbReference type="OrthoDB" id="756370at2759"/>
<proteinExistence type="predicted"/>
<dbReference type="InterPro" id="IPR015943">
    <property type="entry name" value="WD40/YVTN_repeat-like_dom_sf"/>
</dbReference>
<dbReference type="GO" id="GO:0006261">
    <property type="term" value="P:DNA-templated DNA replication"/>
    <property type="evidence" value="ECO:0007669"/>
    <property type="project" value="TreeGrafter"/>
</dbReference>
<evidence type="ECO:0000256" key="4">
    <source>
        <dbReference type="SAM" id="Coils"/>
    </source>
</evidence>
<sequence length="425" mass="46413">MNRASNAKEVILTSDTTGESWSAAVWDPRNGSLLSVYKNATALGHRSLQLLSDSYVLGADATRPRIHIWPLNSPLPLPNIRLTTPGKVSALICTPNGSYIIASVAEKLFIWQTCNGRLLANLTGHYQTVSCLATTKDGSLFASAGEDGLVFVWSLYSALNDTRSSPVHAFSNHSLPVRDLYFGHGGARARLYTVSLDRTANVYELGSGDLLLSLVFDAPLTAVTVNVRESELFVGCITGEIFQCNLHEPPRGVEHHVTVSSCEESAVFQAHKSNVTALSVSINCCTLLSGSTDGTVHVWDIASRQVLRTLQHKGPVTAAFFAKGFDNFRASVLKPRLQVHNLQRTSDDGGRDSIVEVVSRGRNSAEILNFESYVEDSSDSRGLDQTTKKLNDLQKEINKLKKINAALYQYGVTHILKKSTTDKEH</sequence>
<evidence type="ECO:0000256" key="1">
    <source>
        <dbReference type="ARBA" id="ARBA00022574"/>
    </source>
</evidence>
<reference evidence="5 6" key="1">
    <citation type="submission" date="2016-03" db="EMBL/GenBank/DDBJ databases">
        <title>Cyphomyrmex costatus WGS genome.</title>
        <authorList>
            <person name="Nygaard S."/>
            <person name="Hu H."/>
            <person name="Boomsma J."/>
            <person name="Zhang G."/>
        </authorList>
    </citation>
    <scope>NUCLEOTIDE SEQUENCE [LARGE SCALE GENOMIC DNA]</scope>
    <source>
        <strain evidence="5">MS0001</strain>
        <tissue evidence="5">Whole body</tissue>
    </source>
</reference>
<dbReference type="GO" id="GO:0006364">
    <property type="term" value="P:rRNA processing"/>
    <property type="evidence" value="ECO:0007669"/>
    <property type="project" value="TreeGrafter"/>
</dbReference>
<keyword evidence="4" id="KW-0175">Coiled coil</keyword>
<dbReference type="InterPro" id="IPR001680">
    <property type="entry name" value="WD40_rpt"/>
</dbReference>
<accession>A0A195CQP2</accession>
<dbReference type="PROSITE" id="PS50294">
    <property type="entry name" value="WD_REPEATS_REGION"/>
    <property type="match status" value="2"/>
</dbReference>
<keyword evidence="2" id="KW-0677">Repeat</keyword>
<dbReference type="PROSITE" id="PS50082">
    <property type="entry name" value="WD_REPEATS_2"/>
    <property type="match status" value="2"/>
</dbReference>
<protein>
    <submittedName>
        <fullName evidence="5">WD repeat-containing protein 18</fullName>
    </submittedName>
</protein>
<feature type="repeat" description="WD" evidence="3">
    <location>
        <begin position="122"/>
        <end position="155"/>
    </location>
</feature>
<dbReference type="SUPFAM" id="SSF50978">
    <property type="entry name" value="WD40 repeat-like"/>
    <property type="match status" value="1"/>
</dbReference>
<dbReference type="Pfam" id="PF00400">
    <property type="entry name" value="WD40"/>
    <property type="match status" value="2"/>
</dbReference>
<dbReference type="STRING" id="456900.A0A195CQP2"/>
<keyword evidence="1 3" id="KW-0853">WD repeat</keyword>
<dbReference type="KEGG" id="ccoa:108773717"/>
<evidence type="ECO:0000256" key="2">
    <source>
        <dbReference type="ARBA" id="ARBA00022737"/>
    </source>
</evidence>
<dbReference type="SMART" id="SM00320">
    <property type="entry name" value="WD40"/>
    <property type="match status" value="4"/>
</dbReference>
<dbReference type="AlphaFoldDB" id="A0A195CQP2"/>
<evidence type="ECO:0000313" key="5">
    <source>
        <dbReference type="EMBL" id="KYN03063.1"/>
    </source>
</evidence>
<name>A0A195CQP2_9HYME</name>